<dbReference type="AlphaFoldDB" id="A0A1C4ZHS9"/>
<evidence type="ECO:0000313" key="2">
    <source>
        <dbReference type="Proteomes" id="UP000198253"/>
    </source>
</evidence>
<sequence>MSVEQADILAEVVAMLHAIRDDAGVDGEITMATRFQDDLEMESIDVISLAGRLQARYGNAVNLAHFIAELDLDSIRQLRVGQLVAHIATALDGAEADAGHADAGLGTAGLSA</sequence>
<dbReference type="InterPro" id="IPR036736">
    <property type="entry name" value="ACP-like_sf"/>
</dbReference>
<dbReference type="EMBL" id="LT607413">
    <property type="protein sequence ID" value="SCF32528.1"/>
    <property type="molecule type" value="Genomic_DNA"/>
</dbReference>
<dbReference type="Gene3D" id="1.10.1200.10">
    <property type="entry name" value="ACP-like"/>
    <property type="match status" value="1"/>
</dbReference>
<dbReference type="RefSeq" id="WP_088983992.1">
    <property type="nucleotide sequence ID" value="NZ_LT607413.1"/>
</dbReference>
<dbReference type="OrthoDB" id="3785691at2"/>
<accession>A0A1C4ZHS9</accession>
<evidence type="ECO:0000313" key="1">
    <source>
        <dbReference type="EMBL" id="SCF32528.1"/>
    </source>
</evidence>
<dbReference type="Proteomes" id="UP000198253">
    <property type="component" value="Chromosome I"/>
</dbReference>
<protein>
    <submittedName>
        <fullName evidence="1">Acyl carrier protein</fullName>
    </submittedName>
</protein>
<organism evidence="1 2">
    <name type="scientific">Micromonospora echinospora</name>
    <name type="common">Micromonospora purpurea</name>
    <dbReference type="NCBI Taxonomy" id="1877"/>
    <lineage>
        <taxon>Bacteria</taxon>
        <taxon>Bacillati</taxon>
        <taxon>Actinomycetota</taxon>
        <taxon>Actinomycetes</taxon>
        <taxon>Micromonosporales</taxon>
        <taxon>Micromonosporaceae</taxon>
        <taxon>Micromonospora</taxon>
    </lineage>
</organism>
<proteinExistence type="predicted"/>
<dbReference type="SUPFAM" id="SSF47336">
    <property type="entry name" value="ACP-like"/>
    <property type="match status" value="1"/>
</dbReference>
<name>A0A1C4ZHS9_MICEC</name>
<reference evidence="2" key="1">
    <citation type="submission" date="2016-06" db="EMBL/GenBank/DDBJ databases">
        <authorList>
            <person name="Varghese N."/>
            <person name="Submissions Spin"/>
        </authorList>
    </citation>
    <scope>NUCLEOTIDE SEQUENCE [LARGE SCALE GENOMIC DNA]</scope>
    <source>
        <strain evidence="2">DSM 43816</strain>
    </source>
</reference>
<keyword evidence="2" id="KW-1185">Reference proteome</keyword>
<dbReference type="InParanoid" id="A0A1C4ZHS9"/>
<gene>
    <name evidence="1" type="ORF">GA0070618_5269</name>
</gene>